<feature type="region of interest" description="Disordered" evidence="1">
    <location>
        <begin position="83"/>
        <end position="110"/>
    </location>
</feature>
<keyword evidence="3" id="KW-1185">Reference proteome</keyword>
<accession>A0A1C9J701</accession>
<dbReference type="EMBL" id="CP001932">
    <property type="protein sequence ID" value="AOP12859.1"/>
    <property type="molecule type" value="Genomic_DNA"/>
</dbReference>
<dbReference type="PANTHER" id="PTHR30289:SF1">
    <property type="entry name" value="PEBP (PHOSPHATIDYLETHANOLAMINE-BINDING PROTEIN) FAMILY PROTEIN"/>
    <property type="match status" value="1"/>
</dbReference>
<dbReference type="InterPro" id="IPR036610">
    <property type="entry name" value="PEBP-like_sf"/>
</dbReference>
<proteinExistence type="predicted"/>
<dbReference type="NCBIfam" id="TIGR00481">
    <property type="entry name" value="YbhB/YbcL family Raf kinase inhibitor-like protein"/>
    <property type="match status" value="1"/>
</dbReference>
<protein>
    <submittedName>
        <fullName evidence="2">UPF0098 family protein</fullName>
    </submittedName>
</protein>
<feature type="compositionally biased region" description="Basic and acidic residues" evidence="1">
    <location>
        <begin position="156"/>
        <end position="170"/>
    </location>
</feature>
<dbReference type="Proteomes" id="UP000001879">
    <property type="component" value="Chromosome"/>
</dbReference>
<dbReference type="PANTHER" id="PTHR30289">
    <property type="entry name" value="UNCHARACTERIZED PROTEIN YBCL-RELATED"/>
    <property type="match status" value="1"/>
</dbReference>
<organism evidence="2 3">
    <name type="scientific">Natrialba magadii (strain ATCC 43099 / DSM 3394 / CCM 3739 / CIP 104546 / IAM 13178 / JCM 8861 / NBRC 102185 / NCIMB 2190 / MS3)</name>
    <name type="common">Natronobacterium magadii</name>
    <dbReference type="NCBI Taxonomy" id="547559"/>
    <lineage>
        <taxon>Archaea</taxon>
        <taxon>Methanobacteriati</taxon>
        <taxon>Methanobacteriota</taxon>
        <taxon>Stenosarchaea group</taxon>
        <taxon>Halobacteria</taxon>
        <taxon>Halobacteriales</taxon>
        <taxon>Natrialbaceae</taxon>
        <taxon>Natrialba</taxon>
    </lineage>
</organism>
<sequence>MPTHSRTHTIRSSAFADGDRIPDQYGYRNANVNPPLEFDGVPDGAASLALVVDDLDAVEPAGKIWDHWIVWNIPPEQQPIPEGWDPETAGARAGTNDFGERGYGGPSPSDREHTYRFRLFALETELGTDLDTEATAADLESAMDGHVLATATIEGTRGRIQPDRDPDPTRRSAPARRTRVRALPAAAVRARSPTERRESRARLRPRGGRARVRRRSDGVG</sequence>
<dbReference type="STRING" id="547559.Nmag_0329"/>
<dbReference type="CDD" id="cd00865">
    <property type="entry name" value="PEBP_bact_arch"/>
    <property type="match status" value="1"/>
</dbReference>
<feature type="region of interest" description="Disordered" evidence="1">
    <location>
        <begin position="151"/>
        <end position="220"/>
    </location>
</feature>
<dbReference type="Pfam" id="PF01161">
    <property type="entry name" value="PBP"/>
    <property type="match status" value="1"/>
</dbReference>
<dbReference type="AlphaFoldDB" id="A0A1C9J701"/>
<dbReference type="Gene3D" id="3.90.280.10">
    <property type="entry name" value="PEBP-like"/>
    <property type="match status" value="1"/>
</dbReference>
<evidence type="ECO:0000313" key="3">
    <source>
        <dbReference type="Proteomes" id="UP000001879"/>
    </source>
</evidence>
<feature type="compositionally biased region" description="Basic residues" evidence="1">
    <location>
        <begin position="202"/>
        <end position="214"/>
    </location>
</feature>
<reference evidence="3" key="1">
    <citation type="submission" date="2010-02" db="EMBL/GenBank/DDBJ databases">
        <title>Complete sequence of chromosome of Natrialba magadii ATCC 43099.</title>
        <authorList>
            <consortium name="US DOE Joint Genome Institute"/>
            <person name="Lucas S."/>
            <person name="Copeland A."/>
            <person name="Lapidus A."/>
            <person name="Cheng J.-F."/>
            <person name="Bruce D."/>
            <person name="Goodwin L."/>
            <person name="Pitluck S."/>
            <person name="Davenport K."/>
            <person name="Saunders E."/>
            <person name="Detter J.C."/>
            <person name="Han C."/>
            <person name="Tapia R."/>
            <person name="Land M."/>
            <person name="Hauser L."/>
            <person name="Kyrpides N."/>
            <person name="Mikhailova N."/>
            <person name="De Castro R.E."/>
            <person name="Maupin-Furlow J.A."/>
            <person name="Woyke T."/>
        </authorList>
    </citation>
    <scope>NUCLEOTIDE SEQUENCE [LARGE SCALE GENOMIC DNA]</scope>
    <source>
        <strain evidence="3">ATCC 43099 / DSM 3394 / CCM 3739 / CIP 104546 / IAM 13178 / JCM 8861 / NBRC 102185 / NCIMB 2190 / MS3</strain>
    </source>
</reference>
<gene>
    <name evidence="2" type="ordered locus">Nmag_0329</name>
</gene>
<name>A0A1C9J701_NATMM</name>
<dbReference type="KEGG" id="nmg:Nmag_0329"/>
<feature type="region of interest" description="Disordered" evidence="1">
    <location>
        <begin position="1"/>
        <end position="28"/>
    </location>
</feature>
<reference evidence="2 3" key="2">
    <citation type="journal article" date="2012" name="BMC Genomics">
        <title>A comparative genomics perspective on the genetic content of the alkaliphilic haloarchaeon Natrialba magadii ATCC 43099T.</title>
        <authorList>
            <person name="Siddaramappa S."/>
            <person name="Challacombe J.F."/>
            <person name="Decastro R.E."/>
            <person name="Pfeiffer F."/>
            <person name="Sastre D.E."/>
            <person name="Gimenez M.I."/>
            <person name="Paggi R.A."/>
            <person name="Detter J.C."/>
            <person name="Davenport K.W."/>
            <person name="Goodwin L.A."/>
            <person name="Kyrpides N."/>
            <person name="Tapia R."/>
            <person name="Pitluck S."/>
            <person name="Lucas S."/>
            <person name="Woyke T."/>
            <person name="Maupin-Furlow J.A."/>
        </authorList>
    </citation>
    <scope>NUCLEOTIDE SEQUENCE [LARGE SCALE GENOMIC DNA]</scope>
    <source>
        <strain evidence="3">ATCC 43099 / DSM 3394 / CCM 3739 / CIP 104546 / IAM 13178 / JCM 8861 / NBRC 102185 / NCIMB 2190 / MS3</strain>
    </source>
</reference>
<dbReference type="SUPFAM" id="SSF49777">
    <property type="entry name" value="PEBP-like"/>
    <property type="match status" value="1"/>
</dbReference>
<evidence type="ECO:0000256" key="1">
    <source>
        <dbReference type="SAM" id="MobiDB-lite"/>
    </source>
</evidence>
<feature type="compositionally biased region" description="Low complexity" evidence="1">
    <location>
        <begin position="181"/>
        <end position="191"/>
    </location>
</feature>
<evidence type="ECO:0000313" key="2">
    <source>
        <dbReference type="EMBL" id="AOP12859.1"/>
    </source>
</evidence>
<dbReference type="InterPro" id="IPR005247">
    <property type="entry name" value="YbhB_YbcL/LppC-like"/>
</dbReference>
<feature type="compositionally biased region" description="Basic and acidic residues" evidence="1">
    <location>
        <begin position="192"/>
        <end position="201"/>
    </location>
</feature>
<dbReference type="InterPro" id="IPR008914">
    <property type="entry name" value="PEBP"/>
</dbReference>